<gene>
    <name evidence="4" type="ORF">M9Y10_003029</name>
</gene>
<dbReference type="Proteomes" id="UP001470230">
    <property type="component" value="Unassembled WGS sequence"/>
</dbReference>
<name>A0ABR2JNH7_9EUKA</name>
<keyword evidence="3" id="KW-0342">GTP-binding</keyword>
<evidence type="ECO:0000256" key="1">
    <source>
        <dbReference type="ARBA" id="ARBA00006270"/>
    </source>
</evidence>
<evidence type="ECO:0000313" key="5">
    <source>
        <dbReference type="Proteomes" id="UP001470230"/>
    </source>
</evidence>
<dbReference type="PANTHER" id="PTHR47980">
    <property type="entry name" value="LD44762P"/>
    <property type="match status" value="1"/>
</dbReference>
<comment type="caution">
    <text evidence="4">The sequence shown here is derived from an EMBL/GenBank/DDBJ whole genome shotgun (WGS) entry which is preliminary data.</text>
</comment>
<keyword evidence="2" id="KW-0547">Nucleotide-binding</keyword>
<comment type="similarity">
    <text evidence="1">Belongs to the small GTPase superfamily. Rab family.</text>
</comment>
<keyword evidence="5" id="KW-1185">Reference proteome</keyword>
<protein>
    <recommendedName>
        <fullName evidence="6">Ras family protein</fullName>
    </recommendedName>
</protein>
<dbReference type="PROSITE" id="PS51419">
    <property type="entry name" value="RAB"/>
    <property type="match status" value="1"/>
</dbReference>
<evidence type="ECO:0008006" key="6">
    <source>
        <dbReference type="Google" id="ProtNLM"/>
    </source>
</evidence>
<dbReference type="EMBL" id="JAPFFF010000010">
    <property type="protein sequence ID" value="KAK8880361.1"/>
    <property type="molecule type" value="Genomic_DNA"/>
</dbReference>
<reference evidence="4 5" key="1">
    <citation type="submission" date="2024-04" db="EMBL/GenBank/DDBJ databases">
        <title>Tritrichomonas musculus Genome.</title>
        <authorList>
            <person name="Alves-Ferreira E."/>
            <person name="Grigg M."/>
            <person name="Lorenzi H."/>
            <person name="Galac M."/>
        </authorList>
    </citation>
    <scope>NUCLEOTIDE SEQUENCE [LARGE SCALE GENOMIC DNA]</scope>
    <source>
        <strain evidence="4 5">EAF2021</strain>
    </source>
</reference>
<dbReference type="SUPFAM" id="SSF52540">
    <property type="entry name" value="P-loop containing nucleoside triphosphate hydrolases"/>
    <property type="match status" value="1"/>
</dbReference>
<evidence type="ECO:0000256" key="3">
    <source>
        <dbReference type="ARBA" id="ARBA00023134"/>
    </source>
</evidence>
<dbReference type="InterPro" id="IPR050305">
    <property type="entry name" value="Small_GTPase_Rab"/>
</dbReference>
<evidence type="ECO:0000313" key="4">
    <source>
        <dbReference type="EMBL" id="KAK8880361.1"/>
    </source>
</evidence>
<dbReference type="InterPro" id="IPR027417">
    <property type="entry name" value="P-loop_NTPase"/>
</dbReference>
<sequence>MSPFFDKVQGVVLVFNIGEPDSYEAVRRAVRQAKDEVGDELIGVIAANHGELRHTYNENLVEYKKLESLEDEFSIKVIEVSSVTNENVEELFFYVTKKMVQKMKKEKKNLEVQKRKKVIKRRSTSHITNHYCCY</sequence>
<organism evidence="4 5">
    <name type="scientific">Tritrichomonas musculus</name>
    <dbReference type="NCBI Taxonomy" id="1915356"/>
    <lineage>
        <taxon>Eukaryota</taxon>
        <taxon>Metamonada</taxon>
        <taxon>Parabasalia</taxon>
        <taxon>Tritrichomonadida</taxon>
        <taxon>Tritrichomonadidae</taxon>
        <taxon>Tritrichomonas</taxon>
    </lineage>
</organism>
<dbReference type="Pfam" id="PF00071">
    <property type="entry name" value="Ras"/>
    <property type="match status" value="1"/>
</dbReference>
<proteinExistence type="inferred from homology"/>
<dbReference type="InterPro" id="IPR001806">
    <property type="entry name" value="Small_GTPase"/>
</dbReference>
<dbReference type="Gene3D" id="3.40.50.300">
    <property type="entry name" value="P-loop containing nucleotide triphosphate hydrolases"/>
    <property type="match status" value="1"/>
</dbReference>
<evidence type="ECO:0000256" key="2">
    <source>
        <dbReference type="ARBA" id="ARBA00022741"/>
    </source>
</evidence>
<accession>A0ABR2JNH7</accession>